<protein>
    <submittedName>
        <fullName evidence="3">VanZ family protein</fullName>
    </submittedName>
</protein>
<sequence length="191" mass="19731">MTPQGAAAQVPQRTSTSLVVLFGTYLALLAWIVLWKLDVPWIGGVQRVIKIVPFAATSGNGASAPLEVAMNLVIFIPFGVYLGLLAPRWSWWKVGASAAGASLALEITQYVLAIGSTDVTDVVVNTAGGLAGLGLLALARRHSAVTTSTMTRICSIGTVGAVLASAIFVAAPLHMTPPDGGHLQRSATVSL</sequence>
<dbReference type="Pfam" id="PF04892">
    <property type="entry name" value="VanZ"/>
    <property type="match status" value="1"/>
</dbReference>
<dbReference type="EMBL" id="JBCLVG010000001">
    <property type="protein sequence ID" value="MEN1945065.1"/>
    <property type="molecule type" value="Genomic_DNA"/>
</dbReference>
<feature type="transmembrane region" description="Helical" evidence="1">
    <location>
        <begin position="151"/>
        <end position="173"/>
    </location>
</feature>
<feature type="transmembrane region" description="Helical" evidence="1">
    <location>
        <begin position="122"/>
        <end position="139"/>
    </location>
</feature>
<feature type="domain" description="VanZ-like" evidence="2">
    <location>
        <begin position="23"/>
        <end position="139"/>
    </location>
</feature>
<dbReference type="InterPro" id="IPR053150">
    <property type="entry name" value="Teicoplanin_resist-assoc"/>
</dbReference>
<name>A0ABU9VZA9_9MICO</name>
<evidence type="ECO:0000259" key="2">
    <source>
        <dbReference type="Pfam" id="PF04892"/>
    </source>
</evidence>
<reference evidence="3 4" key="1">
    <citation type="submission" date="2024-03" db="EMBL/GenBank/DDBJ databases">
        <title>YIM 134122 draft genome.</title>
        <authorList>
            <person name="Zuo S."/>
            <person name="Xiong L."/>
        </authorList>
    </citation>
    <scope>NUCLEOTIDE SEQUENCE [LARGE SCALE GENOMIC DNA]</scope>
    <source>
        <strain evidence="3 4">YIM 134122</strain>
    </source>
</reference>
<comment type="caution">
    <text evidence="3">The sequence shown here is derived from an EMBL/GenBank/DDBJ whole genome shotgun (WGS) entry which is preliminary data.</text>
</comment>
<evidence type="ECO:0000256" key="1">
    <source>
        <dbReference type="SAM" id="Phobius"/>
    </source>
</evidence>
<keyword evidence="1" id="KW-0472">Membrane</keyword>
<keyword evidence="1" id="KW-1133">Transmembrane helix</keyword>
<feature type="transmembrane region" description="Helical" evidence="1">
    <location>
        <begin position="68"/>
        <end position="86"/>
    </location>
</feature>
<dbReference type="PANTHER" id="PTHR36834:SF1">
    <property type="entry name" value="INTEGRAL MEMBRANE PROTEIN"/>
    <property type="match status" value="1"/>
</dbReference>
<dbReference type="InterPro" id="IPR006976">
    <property type="entry name" value="VanZ-like"/>
</dbReference>
<keyword evidence="4" id="KW-1185">Reference proteome</keyword>
<accession>A0ABU9VZA9</accession>
<feature type="transmembrane region" description="Helical" evidence="1">
    <location>
        <begin position="18"/>
        <end position="37"/>
    </location>
</feature>
<dbReference type="RefSeq" id="WP_342110834.1">
    <property type="nucleotide sequence ID" value="NZ_JBCAUN010000001.1"/>
</dbReference>
<feature type="transmembrane region" description="Helical" evidence="1">
    <location>
        <begin position="98"/>
        <end position="116"/>
    </location>
</feature>
<organism evidence="3 4">
    <name type="scientific">Leifsonia stereocauli</name>
    <dbReference type="NCBI Taxonomy" id="3134136"/>
    <lineage>
        <taxon>Bacteria</taxon>
        <taxon>Bacillati</taxon>
        <taxon>Actinomycetota</taxon>
        <taxon>Actinomycetes</taxon>
        <taxon>Micrococcales</taxon>
        <taxon>Microbacteriaceae</taxon>
        <taxon>Leifsonia</taxon>
    </lineage>
</organism>
<keyword evidence="1" id="KW-0812">Transmembrane</keyword>
<proteinExistence type="predicted"/>
<dbReference type="Proteomes" id="UP001425155">
    <property type="component" value="Unassembled WGS sequence"/>
</dbReference>
<evidence type="ECO:0000313" key="3">
    <source>
        <dbReference type="EMBL" id="MEN1945065.1"/>
    </source>
</evidence>
<evidence type="ECO:0000313" key="4">
    <source>
        <dbReference type="Proteomes" id="UP001425155"/>
    </source>
</evidence>
<dbReference type="PANTHER" id="PTHR36834">
    <property type="entry name" value="MEMBRANE PROTEIN-RELATED"/>
    <property type="match status" value="1"/>
</dbReference>
<gene>
    <name evidence="3" type="ORF">WJX64_00740</name>
</gene>